<dbReference type="EMBL" id="JABFTP020000165">
    <property type="protein sequence ID" value="KAL3284369.1"/>
    <property type="molecule type" value="Genomic_DNA"/>
</dbReference>
<reference evidence="6 7" key="1">
    <citation type="journal article" date="2021" name="BMC Biol.">
        <title>Horizontally acquired antibacterial genes associated with adaptive radiation of ladybird beetles.</title>
        <authorList>
            <person name="Li H.S."/>
            <person name="Tang X.F."/>
            <person name="Huang Y.H."/>
            <person name="Xu Z.Y."/>
            <person name="Chen M.L."/>
            <person name="Du X.Y."/>
            <person name="Qiu B.Y."/>
            <person name="Chen P.T."/>
            <person name="Zhang W."/>
            <person name="Slipinski A."/>
            <person name="Escalona H.E."/>
            <person name="Waterhouse R.M."/>
            <person name="Zwick A."/>
            <person name="Pang H."/>
        </authorList>
    </citation>
    <scope>NUCLEOTIDE SEQUENCE [LARGE SCALE GENOMIC DNA]</scope>
    <source>
        <strain evidence="6">SYSU2018</strain>
    </source>
</reference>
<comment type="caution">
    <text evidence="6">The sequence shown here is derived from an EMBL/GenBank/DDBJ whole genome shotgun (WGS) entry which is preliminary data.</text>
</comment>
<evidence type="ECO:0000256" key="4">
    <source>
        <dbReference type="PROSITE-ProRule" id="PRU00146"/>
    </source>
</evidence>
<dbReference type="Gene3D" id="3.30.40.10">
    <property type="entry name" value="Zinc/RING finger domain, C3HC4 (zinc finger)"/>
    <property type="match status" value="1"/>
</dbReference>
<dbReference type="SUPFAM" id="SSF57903">
    <property type="entry name" value="FYVE/PHD zinc finger"/>
    <property type="match status" value="1"/>
</dbReference>
<name>A0ABD2P0F4_9CUCU</name>
<dbReference type="Pfam" id="PF00628">
    <property type="entry name" value="PHD"/>
    <property type="match status" value="1"/>
</dbReference>
<dbReference type="PROSITE" id="PS50016">
    <property type="entry name" value="ZF_PHD_2"/>
    <property type="match status" value="1"/>
</dbReference>
<dbReference type="InterPro" id="IPR011011">
    <property type="entry name" value="Znf_FYVE_PHD"/>
</dbReference>
<dbReference type="GO" id="GO:0008270">
    <property type="term" value="F:zinc ion binding"/>
    <property type="evidence" value="ECO:0007669"/>
    <property type="project" value="UniProtKB-KW"/>
</dbReference>
<protein>
    <recommendedName>
        <fullName evidence="5">PHD-type domain-containing protein</fullName>
    </recommendedName>
</protein>
<dbReference type="AlphaFoldDB" id="A0ABD2P0F4"/>
<keyword evidence="7" id="KW-1185">Reference proteome</keyword>
<dbReference type="InterPro" id="IPR019787">
    <property type="entry name" value="Znf_PHD-finger"/>
</dbReference>
<gene>
    <name evidence="6" type="ORF">HHI36_018533</name>
</gene>
<proteinExistence type="predicted"/>
<evidence type="ECO:0000313" key="7">
    <source>
        <dbReference type="Proteomes" id="UP001516400"/>
    </source>
</evidence>
<keyword evidence="1" id="KW-0479">Metal-binding</keyword>
<feature type="domain" description="PHD-type" evidence="5">
    <location>
        <begin position="4"/>
        <end position="60"/>
    </location>
</feature>
<evidence type="ECO:0000256" key="3">
    <source>
        <dbReference type="ARBA" id="ARBA00022833"/>
    </source>
</evidence>
<evidence type="ECO:0000256" key="1">
    <source>
        <dbReference type="ARBA" id="ARBA00022723"/>
    </source>
</evidence>
<organism evidence="6 7">
    <name type="scientific">Cryptolaemus montrouzieri</name>
    <dbReference type="NCBI Taxonomy" id="559131"/>
    <lineage>
        <taxon>Eukaryota</taxon>
        <taxon>Metazoa</taxon>
        <taxon>Ecdysozoa</taxon>
        <taxon>Arthropoda</taxon>
        <taxon>Hexapoda</taxon>
        <taxon>Insecta</taxon>
        <taxon>Pterygota</taxon>
        <taxon>Neoptera</taxon>
        <taxon>Endopterygota</taxon>
        <taxon>Coleoptera</taxon>
        <taxon>Polyphaga</taxon>
        <taxon>Cucujiformia</taxon>
        <taxon>Coccinelloidea</taxon>
        <taxon>Coccinellidae</taxon>
        <taxon>Scymninae</taxon>
        <taxon>Scymnini</taxon>
        <taxon>Cryptolaemus</taxon>
    </lineage>
</organism>
<dbReference type="Proteomes" id="UP001516400">
    <property type="component" value="Unassembled WGS sequence"/>
</dbReference>
<evidence type="ECO:0000256" key="2">
    <source>
        <dbReference type="ARBA" id="ARBA00022771"/>
    </source>
</evidence>
<keyword evidence="2 4" id="KW-0863">Zinc-finger</keyword>
<evidence type="ECO:0000313" key="6">
    <source>
        <dbReference type="EMBL" id="KAL3284369.1"/>
    </source>
</evidence>
<accession>A0ABD2P0F4</accession>
<sequence>MEENKVCNICNNIVEDDEEGLLCDECMIWKHRTCISMSYKTYLKISKSQQPLHCGPCKSNTSVPLQSPTKAYSIADVMEKLNDMDRKYNILFER</sequence>
<dbReference type="InterPro" id="IPR013083">
    <property type="entry name" value="Znf_RING/FYVE/PHD"/>
</dbReference>
<evidence type="ECO:0000259" key="5">
    <source>
        <dbReference type="PROSITE" id="PS50016"/>
    </source>
</evidence>
<keyword evidence="3" id="KW-0862">Zinc</keyword>